<feature type="region of interest" description="Disordered" evidence="1">
    <location>
        <begin position="26"/>
        <end position="50"/>
    </location>
</feature>
<evidence type="ECO:0000313" key="2">
    <source>
        <dbReference type="EMBL" id="SER70901.1"/>
    </source>
</evidence>
<accession>A0A1H9RDB7</accession>
<gene>
    <name evidence="2" type="ORF">SAMN04489841_4362</name>
</gene>
<dbReference type="STRING" id="1186196.SAMN04489841_4362"/>
<dbReference type="EMBL" id="FOFD01000007">
    <property type="protein sequence ID" value="SER70901.1"/>
    <property type="molecule type" value="Genomic_DNA"/>
</dbReference>
<evidence type="ECO:0000313" key="3">
    <source>
        <dbReference type="Proteomes" id="UP000199114"/>
    </source>
</evidence>
<evidence type="ECO:0000256" key="1">
    <source>
        <dbReference type="SAM" id="MobiDB-lite"/>
    </source>
</evidence>
<dbReference type="OrthoDB" id="160599at2157"/>
<dbReference type="AlphaFoldDB" id="A0A1H9RDB7"/>
<dbReference type="InterPro" id="IPR006311">
    <property type="entry name" value="TAT_signal"/>
</dbReference>
<organism evidence="2 3">
    <name type="scientific">Natrinema salaciae</name>
    <dbReference type="NCBI Taxonomy" id="1186196"/>
    <lineage>
        <taxon>Archaea</taxon>
        <taxon>Methanobacteriati</taxon>
        <taxon>Methanobacteriota</taxon>
        <taxon>Stenosarchaea group</taxon>
        <taxon>Halobacteria</taxon>
        <taxon>Halobacteriales</taxon>
        <taxon>Natrialbaceae</taxon>
        <taxon>Natrinema</taxon>
    </lineage>
</organism>
<name>A0A1H9RDB7_9EURY</name>
<sequence>MHDSDGHLNVSRRTILRASAGTTALSAVGSARADDSDASDGDALGVPRLDRDCPDATIEPSTTHCEGAETAGCADDHPATTELRSAVADSLERQYPDADALIDAGYKPYFDTLEMGDDSWSHWLNPAFIGDDELVDPERPESVLVDNDTWRSIGVMFIATSDGEPVDSPAVYGGDDDEQLCSPWHAHTGVPGRFAWWFYRLAYERDGDAERLEFPCRTPCMLHVWTVDHPESVYAHDAPPESYRDQPPADDPGFDTDAAPGEDELGWDVLPSEVVPDRTPDELLPTDPFGFDLGV</sequence>
<keyword evidence="3" id="KW-1185">Reference proteome</keyword>
<dbReference type="PROSITE" id="PS51318">
    <property type="entry name" value="TAT"/>
    <property type="match status" value="1"/>
</dbReference>
<reference evidence="3" key="1">
    <citation type="submission" date="2016-10" db="EMBL/GenBank/DDBJ databases">
        <authorList>
            <person name="Varghese N."/>
            <person name="Submissions S."/>
        </authorList>
    </citation>
    <scope>NUCLEOTIDE SEQUENCE [LARGE SCALE GENOMIC DNA]</scope>
    <source>
        <strain evidence="3">DSM 25055</strain>
    </source>
</reference>
<dbReference type="RefSeq" id="WP_090621733.1">
    <property type="nucleotide sequence ID" value="NZ_FOFD01000007.1"/>
</dbReference>
<feature type="region of interest" description="Disordered" evidence="1">
    <location>
        <begin position="236"/>
        <end position="295"/>
    </location>
</feature>
<dbReference type="Proteomes" id="UP000199114">
    <property type="component" value="Unassembled WGS sequence"/>
</dbReference>
<protein>
    <submittedName>
        <fullName evidence="2">Uncharacterized protein</fullName>
    </submittedName>
</protein>
<proteinExistence type="predicted"/>